<dbReference type="GO" id="GO:0006508">
    <property type="term" value="P:proteolysis"/>
    <property type="evidence" value="ECO:0007669"/>
    <property type="project" value="UniProtKB-KW"/>
</dbReference>
<dbReference type="PROSITE" id="PS00855">
    <property type="entry name" value="SPASE_II"/>
    <property type="match status" value="1"/>
</dbReference>
<keyword evidence="5 10" id="KW-0812">Transmembrane</keyword>
<evidence type="ECO:0000256" key="12">
    <source>
        <dbReference type="RuleBase" id="RU004181"/>
    </source>
</evidence>
<evidence type="ECO:0000256" key="8">
    <source>
        <dbReference type="ARBA" id="ARBA00022989"/>
    </source>
</evidence>
<comment type="pathway">
    <text evidence="10">Protein modification; lipoprotein biosynthesis (signal peptide cleavage).</text>
</comment>
<evidence type="ECO:0000256" key="9">
    <source>
        <dbReference type="ARBA" id="ARBA00023136"/>
    </source>
</evidence>
<comment type="catalytic activity">
    <reaction evidence="10 11">
        <text>Release of signal peptides from bacterial membrane prolipoproteins. Hydrolyzes -Xaa-Yaa-Zaa-|-(S,diacylglyceryl)Cys-, in which Xaa is hydrophobic (preferably Leu), and Yaa (Ala or Ser) and Zaa (Gly or Ala) have small, neutral side chains.</text>
        <dbReference type="EC" id="3.4.23.36"/>
    </reaction>
</comment>
<evidence type="ECO:0000256" key="6">
    <source>
        <dbReference type="ARBA" id="ARBA00022750"/>
    </source>
</evidence>
<sequence length="184" mass="20493">MKIADKHKLLPFLLTGLVILSDQLVKGFIVKGWPIRNPGGGEFIKDVFSNDFLWIIHVRNKAIAFSLGESLPDFLKPALFVVLPLVVLVFLVCYYLKSDDITGMQRWALAGILGGGFGNIIDRIFRPAGVVDFISVKFYGFLGMDRWPTFNIADSSVVVCGILLFLSVVIPPRQGKEVTHEQKN</sequence>
<organism evidence="13 14">
    <name type="scientific">Treponema primitia (strain ATCC BAA-887 / DSM 12427 / ZAS-2)</name>
    <dbReference type="NCBI Taxonomy" id="545694"/>
    <lineage>
        <taxon>Bacteria</taxon>
        <taxon>Pseudomonadati</taxon>
        <taxon>Spirochaetota</taxon>
        <taxon>Spirochaetia</taxon>
        <taxon>Spirochaetales</taxon>
        <taxon>Treponemataceae</taxon>
        <taxon>Treponema</taxon>
    </lineage>
</organism>
<dbReference type="EC" id="3.4.23.36" evidence="10"/>
<dbReference type="GO" id="GO:0005886">
    <property type="term" value="C:plasma membrane"/>
    <property type="evidence" value="ECO:0007669"/>
    <property type="project" value="UniProtKB-SubCell"/>
</dbReference>
<dbReference type="HAMAP" id="MF_00161">
    <property type="entry name" value="LspA"/>
    <property type="match status" value="1"/>
</dbReference>
<comment type="caution">
    <text evidence="10">Lacks conserved residue(s) required for the propagation of feature annotation.</text>
</comment>
<proteinExistence type="inferred from homology"/>
<feature type="active site" evidence="10">
    <location>
        <position position="154"/>
    </location>
</feature>
<dbReference type="PANTHER" id="PTHR33695">
    <property type="entry name" value="LIPOPROTEIN SIGNAL PEPTIDASE"/>
    <property type="match status" value="1"/>
</dbReference>
<feature type="active site" evidence="10">
    <location>
        <position position="132"/>
    </location>
</feature>
<dbReference type="UniPathway" id="UPA00665"/>
<protein>
    <recommendedName>
        <fullName evidence="10">Lipoprotein signal peptidase</fullName>
        <ecNumber evidence="10">3.4.23.36</ecNumber>
    </recommendedName>
    <alternativeName>
        <fullName evidence="10">Prolipoprotein signal peptidase</fullName>
    </alternativeName>
    <alternativeName>
        <fullName evidence="10">Signal peptidase II</fullName>
        <shortName evidence="10">SPase II</shortName>
    </alternativeName>
</protein>
<evidence type="ECO:0000313" key="13">
    <source>
        <dbReference type="EMBL" id="AEF86970.1"/>
    </source>
</evidence>
<keyword evidence="3 10" id="KW-0997">Cell inner membrane</keyword>
<keyword evidence="2 10" id="KW-1003">Cell membrane</keyword>
<evidence type="ECO:0000256" key="10">
    <source>
        <dbReference type="HAMAP-Rule" id="MF_00161"/>
    </source>
</evidence>
<dbReference type="NCBIfam" id="TIGR00077">
    <property type="entry name" value="lspA"/>
    <property type="match status" value="1"/>
</dbReference>
<gene>
    <name evidence="10 13" type="primary">lspA</name>
    <name evidence="13" type="ordered locus">TREPR_0768</name>
</gene>
<dbReference type="KEGG" id="tpi:TREPR_0768"/>
<evidence type="ECO:0000256" key="5">
    <source>
        <dbReference type="ARBA" id="ARBA00022692"/>
    </source>
</evidence>
<keyword evidence="9 10" id="KW-0472">Membrane</keyword>
<keyword evidence="4 10" id="KW-0645">Protease</keyword>
<dbReference type="eggNOG" id="COG0597">
    <property type="taxonomic scope" value="Bacteria"/>
</dbReference>
<keyword evidence="14" id="KW-1185">Reference proteome</keyword>
<feature type="transmembrane region" description="Helical" evidence="10">
    <location>
        <begin position="107"/>
        <end position="125"/>
    </location>
</feature>
<accession>F5YJC3</accession>
<evidence type="ECO:0000256" key="7">
    <source>
        <dbReference type="ARBA" id="ARBA00022801"/>
    </source>
</evidence>
<dbReference type="STRING" id="545694.TREPR_0768"/>
<dbReference type="EMBL" id="CP001843">
    <property type="protein sequence ID" value="AEF86970.1"/>
    <property type="molecule type" value="Genomic_DNA"/>
</dbReference>
<comment type="similarity">
    <text evidence="1 10 12">Belongs to the peptidase A8 family.</text>
</comment>
<reference evidence="14" key="1">
    <citation type="submission" date="2009-12" db="EMBL/GenBank/DDBJ databases">
        <title>Complete sequence of Treponema primitia strain ZAS-2.</title>
        <authorList>
            <person name="Tetu S.G."/>
            <person name="Matson E."/>
            <person name="Ren Q."/>
            <person name="Seshadri R."/>
            <person name="Elbourne L."/>
            <person name="Hassan K.A."/>
            <person name="Durkin A."/>
            <person name="Radune D."/>
            <person name="Mohamoud Y."/>
            <person name="Shay R."/>
            <person name="Jin S."/>
            <person name="Zhang X."/>
            <person name="Lucey K."/>
            <person name="Ballor N.R."/>
            <person name="Ottesen E."/>
            <person name="Rosenthal R."/>
            <person name="Allen A."/>
            <person name="Leadbetter J.R."/>
            <person name="Paulsen I.T."/>
        </authorList>
    </citation>
    <scope>NUCLEOTIDE SEQUENCE [LARGE SCALE GENOMIC DNA]</scope>
    <source>
        <strain evidence="14">ATCC BAA-887 / DSM 12427 / ZAS-2</strain>
    </source>
</reference>
<reference evidence="13 14" key="2">
    <citation type="journal article" date="2011" name="ISME J.">
        <title>RNA-seq reveals cooperative metabolic interactions between two termite-gut spirochete species in co-culture.</title>
        <authorList>
            <person name="Rosenthal A.Z."/>
            <person name="Matson E.G."/>
            <person name="Eldar A."/>
            <person name="Leadbetter J.R."/>
        </authorList>
    </citation>
    <scope>NUCLEOTIDE SEQUENCE [LARGE SCALE GENOMIC DNA]</scope>
    <source>
        <strain evidence="14">ATCC BAA-887 / DSM 12427 / ZAS-2</strain>
    </source>
</reference>
<evidence type="ECO:0000256" key="2">
    <source>
        <dbReference type="ARBA" id="ARBA00022475"/>
    </source>
</evidence>
<evidence type="ECO:0000256" key="4">
    <source>
        <dbReference type="ARBA" id="ARBA00022670"/>
    </source>
</evidence>
<dbReference type="PANTHER" id="PTHR33695:SF1">
    <property type="entry name" value="LIPOPROTEIN SIGNAL PEPTIDASE"/>
    <property type="match status" value="1"/>
</dbReference>
<dbReference type="GO" id="GO:0004190">
    <property type="term" value="F:aspartic-type endopeptidase activity"/>
    <property type="evidence" value="ECO:0007669"/>
    <property type="project" value="UniProtKB-UniRule"/>
</dbReference>
<feature type="transmembrane region" description="Helical" evidence="10">
    <location>
        <begin position="150"/>
        <end position="170"/>
    </location>
</feature>
<evidence type="ECO:0000256" key="3">
    <source>
        <dbReference type="ARBA" id="ARBA00022519"/>
    </source>
</evidence>
<dbReference type="OrthoDB" id="9810259at2"/>
<comment type="subcellular location">
    <subcellularLocation>
        <location evidence="10">Cell inner membrane</location>
        <topology evidence="10">Multi-pass membrane protein</topology>
    </subcellularLocation>
</comment>
<keyword evidence="6 10" id="KW-0064">Aspartyl protease</keyword>
<evidence type="ECO:0000256" key="11">
    <source>
        <dbReference type="RuleBase" id="RU000594"/>
    </source>
</evidence>
<dbReference type="RefSeq" id="WP_015709271.1">
    <property type="nucleotide sequence ID" value="NC_015578.1"/>
</dbReference>
<dbReference type="InterPro" id="IPR001872">
    <property type="entry name" value="Peptidase_A8"/>
</dbReference>
<comment type="function">
    <text evidence="10 11">This protein specifically catalyzes the removal of signal peptides from prolipoproteins.</text>
</comment>
<keyword evidence="8 10" id="KW-1133">Transmembrane helix</keyword>
<name>F5YJC3_TREPZ</name>
<keyword evidence="7 10" id="KW-0378">Hydrolase</keyword>
<dbReference type="Pfam" id="PF01252">
    <property type="entry name" value="Peptidase_A8"/>
    <property type="match status" value="1"/>
</dbReference>
<dbReference type="Proteomes" id="UP000009223">
    <property type="component" value="Chromosome"/>
</dbReference>
<dbReference type="PRINTS" id="PR00781">
    <property type="entry name" value="LIPOSIGPTASE"/>
</dbReference>
<feature type="transmembrane region" description="Helical" evidence="10">
    <location>
        <begin position="74"/>
        <end position="95"/>
    </location>
</feature>
<dbReference type="HOGENOM" id="CLU_083252_3_1_12"/>
<dbReference type="AlphaFoldDB" id="F5YJC3"/>
<evidence type="ECO:0000313" key="14">
    <source>
        <dbReference type="Proteomes" id="UP000009223"/>
    </source>
</evidence>
<evidence type="ECO:0000256" key="1">
    <source>
        <dbReference type="ARBA" id="ARBA00006139"/>
    </source>
</evidence>